<gene>
    <name evidence="2" type="primary">cob</name>
</gene>
<sequence length="183" mass="21827">MTNYWILFMSSLLIIIYIIMNNNKNIHPIYMILLIMIYTITITLIMSMWSPTYIFSIMLFLIMISGLLIMFLYFASLISNEKSKIKIFHWTLMIFLMNFSLIIYAIYTLNPTSTPMMPHSMYPLFMTKYSFLNTNPQPFMNISLIYMYPWNYITLLSMFFLLVTLFSIIKICSKKSFSLRKIS</sequence>
<feature type="transmembrane region" description="Helical" evidence="1">
    <location>
        <begin position="6"/>
        <end position="22"/>
    </location>
</feature>
<feature type="transmembrane region" description="Helical" evidence="1">
    <location>
        <begin position="87"/>
        <end position="107"/>
    </location>
</feature>
<reference evidence="2" key="1">
    <citation type="submission" date="2021-09" db="EMBL/GenBank/DDBJ databases">
        <title>The complete mitochondrial genome of the myrmicine ant Meranoplus bicolor (Hymenoptera: Formicidae): novel gene arrangement and phylogenetic implications.</title>
        <authorList>
            <person name="He J."/>
            <person name="Yue X.-Y."/>
            <person name="Zhou H."/>
            <person name="Chang Y."/>
            <person name="Qian Z.-Q."/>
        </authorList>
    </citation>
    <scope>NUCLEOTIDE SEQUENCE</scope>
</reference>
<keyword evidence="1" id="KW-0472">Membrane</keyword>
<feature type="transmembrane region" description="Helical" evidence="1">
    <location>
        <begin position="29"/>
        <end position="47"/>
    </location>
</feature>
<proteinExistence type="predicted"/>
<accession>A0A8K1RCP4</accession>
<name>A0A8K1RCP4_9HYME</name>
<keyword evidence="1" id="KW-0812">Transmembrane</keyword>
<feature type="transmembrane region" description="Helical" evidence="1">
    <location>
        <begin position="53"/>
        <end position="75"/>
    </location>
</feature>
<keyword evidence="1" id="KW-1133">Transmembrane helix</keyword>
<evidence type="ECO:0000313" key="2">
    <source>
        <dbReference type="EMBL" id="UEK75921.1"/>
    </source>
</evidence>
<protein>
    <submittedName>
        <fullName evidence="2">Cytochrome b</fullName>
    </submittedName>
</protein>
<dbReference type="AlphaFoldDB" id="A0A8K1RCP4"/>
<evidence type="ECO:0000256" key="1">
    <source>
        <dbReference type="SAM" id="Phobius"/>
    </source>
</evidence>
<keyword evidence="2" id="KW-0496">Mitochondrion</keyword>
<feature type="transmembrane region" description="Helical" evidence="1">
    <location>
        <begin position="150"/>
        <end position="172"/>
    </location>
</feature>
<dbReference type="EMBL" id="OK183534">
    <property type="protein sequence ID" value="UEK75921.1"/>
    <property type="molecule type" value="Genomic_DNA"/>
</dbReference>
<geneLocation type="mitochondrion" evidence="2"/>
<organism evidence="2">
    <name type="scientific">Meranoplus bicolor</name>
    <dbReference type="NCBI Taxonomy" id="611886"/>
    <lineage>
        <taxon>Eukaryota</taxon>
        <taxon>Metazoa</taxon>
        <taxon>Ecdysozoa</taxon>
        <taxon>Arthropoda</taxon>
        <taxon>Hexapoda</taxon>
        <taxon>Insecta</taxon>
        <taxon>Pterygota</taxon>
        <taxon>Neoptera</taxon>
        <taxon>Endopterygota</taxon>
        <taxon>Hymenoptera</taxon>
        <taxon>Apocrita</taxon>
        <taxon>Aculeata</taxon>
        <taxon>Formicoidea</taxon>
        <taxon>Formicidae</taxon>
        <taxon>Myrmicinae</taxon>
        <taxon>Meranoplus</taxon>
    </lineage>
</organism>